<dbReference type="Proteomes" id="UP000321192">
    <property type="component" value="Unassembled WGS sequence"/>
</dbReference>
<gene>
    <name evidence="1" type="ORF">E6Q80_10515</name>
</gene>
<proteinExistence type="predicted"/>
<dbReference type="EMBL" id="SSFD01000162">
    <property type="protein sequence ID" value="TXH84968.1"/>
    <property type="molecule type" value="Genomic_DNA"/>
</dbReference>
<comment type="caution">
    <text evidence="1">The sequence shown here is derived from an EMBL/GenBank/DDBJ whole genome shotgun (WGS) entry which is preliminary data.</text>
</comment>
<dbReference type="InterPro" id="IPR025906">
    <property type="entry name" value="YjfB_motility"/>
</dbReference>
<dbReference type="RefSeq" id="WP_276658640.1">
    <property type="nucleotide sequence ID" value="NZ_SSFD01000162.1"/>
</dbReference>
<protein>
    <submittedName>
        <fullName evidence="1">Putative motility protein</fullName>
    </submittedName>
</protein>
<accession>A0A5C7SMF5</accession>
<sequence>MEATAIAALASNNALAQVQQEASVEVLRKALDLQGESAIQLLQAIPRPPAAAVGSTAGGIVDTWA</sequence>
<organism evidence="1 2">
    <name type="scientific">Thauera aminoaromatica</name>
    <dbReference type="NCBI Taxonomy" id="164330"/>
    <lineage>
        <taxon>Bacteria</taxon>
        <taxon>Pseudomonadati</taxon>
        <taxon>Pseudomonadota</taxon>
        <taxon>Betaproteobacteria</taxon>
        <taxon>Rhodocyclales</taxon>
        <taxon>Zoogloeaceae</taxon>
        <taxon>Thauera</taxon>
    </lineage>
</organism>
<name>A0A5C7SMF5_THASP</name>
<dbReference type="AlphaFoldDB" id="A0A5C7SMF5"/>
<dbReference type="Pfam" id="PF14070">
    <property type="entry name" value="YjfB_motility"/>
    <property type="match status" value="1"/>
</dbReference>
<evidence type="ECO:0000313" key="1">
    <source>
        <dbReference type="EMBL" id="TXH84968.1"/>
    </source>
</evidence>
<reference evidence="1 2" key="1">
    <citation type="submission" date="2018-09" db="EMBL/GenBank/DDBJ databases">
        <title>Metagenome Assembled Genomes from an Advanced Water Purification Facility.</title>
        <authorList>
            <person name="Stamps B.W."/>
            <person name="Spear J.R."/>
        </authorList>
    </citation>
    <scope>NUCLEOTIDE SEQUENCE [LARGE SCALE GENOMIC DNA]</scope>
    <source>
        <strain evidence="1">Bin_27_1</strain>
    </source>
</reference>
<evidence type="ECO:0000313" key="2">
    <source>
        <dbReference type="Proteomes" id="UP000321192"/>
    </source>
</evidence>